<proteinExistence type="predicted"/>
<name>A0A0K9PRC8_ZOSMR</name>
<dbReference type="Pfam" id="PF00583">
    <property type="entry name" value="Acetyltransf_1"/>
    <property type="match status" value="1"/>
</dbReference>
<dbReference type="EMBL" id="LFYR01000671">
    <property type="protein sequence ID" value="KMZ71536.1"/>
    <property type="molecule type" value="Genomic_DNA"/>
</dbReference>
<dbReference type="InterPro" id="IPR051016">
    <property type="entry name" value="Diverse_Substrate_AcTransf"/>
</dbReference>
<evidence type="ECO:0000259" key="3">
    <source>
        <dbReference type="PROSITE" id="PS51186"/>
    </source>
</evidence>
<evidence type="ECO:0000313" key="4">
    <source>
        <dbReference type="EMBL" id="KMZ71536.1"/>
    </source>
</evidence>
<accession>A0A0K9PRC8</accession>
<evidence type="ECO:0000313" key="5">
    <source>
        <dbReference type="Proteomes" id="UP000036987"/>
    </source>
</evidence>
<dbReference type="InterPro" id="IPR000182">
    <property type="entry name" value="GNAT_dom"/>
</dbReference>
<keyword evidence="2" id="KW-0012">Acyltransferase</keyword>
<dbReference type="GO" id="GO:0008080">
    <property type="term" value="F:N-acetyltransferase activity"/>
    <property type="evidence" value="ECO:0000318"/>
    <property type="project" value="GO_Central"/>
</dbReference>
<dbReference type="AlphaFoldDB" id="A0A0K9PRC8"/>
<dbReference type="OMA" id="QSEWVRY"/>
<reference evidence="5" key="1">
    <citation type="journal article" date="2016" name="Nature">
        <title>The genome of the seagrass Zostera marina reveals angiosperm adaptation to the sea.</title>
        <authorList>
            <person name="Olsen J.L."/>
            <person name="Rouze P."/>
            <person name="Verhelst B."/>
            <person name="Lin Y.-C."/>
            <person name="Bayer T."/>
            <person name="Collen J."/>
            <person name="Dattolo E."/>
            <person name="De Paoli E."/>
            <person name="Dittami S."/>
            <person name="Maumus F."/>
            <person name="Michel G."/>
            <person name="Kersting A."/>
            <person name="Lauritano C."/>
            <person name="Lohaus R."/>
            <person name="Toepel M."/>
            <person name="Tonon T."/>
            <person name="Vanneste K."/>
            <person name="Amirebrahimi M."/>
            <person name="Brakel J."/>
            <person name="Bostroem C."/>
            <person name="Chovatia M."/>
            <person name="Grimwood J."/>
            <person name="Jenkins J.W."/>
            <person name="Jueterbock A."/>
            <person name="Mraz A."/>
            <person name="Stam W.T."/>
            <person name="Tice H."/>
            <person name="Bornberg-Bauer E."/>
            <person name="Green P.J."/>
            <person name="Pearson G.A."/>
            <person name="Procaccini G."/>
            <person name="Duarte C.M."/>
            <person name="Schmutz J."/>
            <person name="Reusch T.B.H."/>
            <person name="Van de Peer Y."/>
        </authorList>
    </citation>
    <scope>NUCLEOTIDE SEQUENCE [LARGE SCALE GENOMIC DNA]</scope>
    <source>
        <strain evidence="5">cv. Finnish</strain>
    </source>
</reference>
<evidence type="ECO:0000256" key="1">
    <source>
        <dbReference type="ARBA" id="ARBA00022679"/>
    </source>
</evidence>
<keyword evidence="5" id="KW-1185">Reference proteome</keyword>
<protein>
    <submittedName>
        <fullName evidence="4">Putative acetyltransferase NATA1-like</fullName>
    </submittedName>
</protein>
<dbReference type="OrthoDB" id="7305308at2759"/>
<keyword evidence="1 4" id="KW-0808">Transferase</keyword>
<dbReference type="PANTHER" id="PTHR10545:SF29">
    <property type="entry name" value="GH14572P-RELATED"/>
    <property type="match status" value="1"/>
</dbReference>
<dbReference type="Gene3D" id="3.40.630.30">
    <property type="match status" value="1"/>
</dbReference>
<comment type="caution">
    <text evidence="4">The sequence shown here is derived from an EMBL/GenBank/DDBJ whole genome shotgun (WGS) entry which is preliminary data.</text>
</comment>
<feature type="domain" description="N-acetyltransferase" evidence="3">
    <location>
        <begin position="66"/>
        <end position="228"/>
    </location>
</feature>
<organism evidence="4 5">
    <name type="scientific">Zostera marina</name>
    <name type="common">Eelgrass</name>
    <dbReference type="NCBI Taxonomy" id="29655"/>
    <lineage>
        <taxon>Eukaryota</taxon>
        <taxon>Viridiplantae</taxon>
        <taxon>Streptophyta</taxon>
        <taxon>Embryophyta</taxon>
        <taxon>Tracheophyta</taxon>
        <taxon>Spermatophyta</taxon>
        <taxon>Magnoliopsida</taxon>
        <taxon>Liliopsida</taxon>
        <taxon>Zosteraceae</taxon>
        <taxon>Zostera</taxon>
    </lineage>
</organism>
<dbReference type="Proteomes" id="UP000036987">
    <property type="component" value="Unassembled WGS sequence"/>
</dbReference>
<dbReference type="PROSITE" id="PS51186">
    <property type="entry name" value="GNAT"/>
    <property type="match status" value="1"/>
</dbReference>
<dbReference type="PANTHER" id="PTHR10545">
    <property type="entry name" value="DIAMINE N-ACETYLTRANSFERASE"/>
    <property type="match status" value="1"/>
</dbReference>
<gene>
    <name evidence="4" type="ORF">ZOSMA_17G00910</name>
</gene>
<dbReference type="SUPFAM" id="SSF55729">
    <property type="entry name" value="Acyl-CoA N-acyltransferases (Nat)"/>
    <property type="match status" value="1"/>
</dbReference>
<dbReference type="STRING" id="29655.A0A0K9PRC8"/>
<dbReference type="CDD" id="cd04301">
    <property type="entry name" value="NAT_SF"/>
    <property type="match status" value="1"/>
</dbReference>
<evidence type="ECO:0000256" key="2">
    <source>
        <dbReference type="ARBA" id="ARBA00023315"/>
    </source>
</evidence>
<dbReference type="InterPro" id="IPR016181">
    <property type="entry name" value="Acyl_CoA_acyltransferase"/>
</dbReference>
<sequence>MSSSVSASAGTKVLARVRLATVSDIPQIYRMIHQMAEFERLTDHFSATESLLSSTLFPTAPNHSPPPFYSFTVFIVDLNRNLVRDVSDDTNLNPHFTPMLREVDLVEGEGSVEGERLFFEKEKNGWEVAGFVLFFPNYSTFLSKPGFYVEDLFVRKEFRRQGLGTMLLSTVAKKATEMGMGRVEWCVIDWNVNAIDFYQEKMGAKVLPEWKICRLTDDALQAYAHKED</sequence>